<accession>R6XUI0</accession>
<dbReference type="Proteomes" id="UP000014937">
    <property type="component" value="Unassembled WGS sequence"/>
</dbReference>
<evidence type="ECO:0000313" key="1">
    <source>
        <dbReference type="EMBL" id="CDD09922.1"/>
    </source>
</evidence>
<dbReference type="RefSeq" id="WP_021720758.1">
    <property type="nucleotide sequence ID" value="NZ_FR892813.1"/>
</dbReference>
<organism evidence="1">
    <name type="scientific">Phascolarctobacterium succinatutens CAG:287</name>
    <dbReference type="NCBI Taxonomy" id="1263101"/>
    <lineage>
        <taxon>Bacteria</taxon>
        <taxon>Bacillati</taxon>
        <taxon>Bacillota</taxon>
        <taxon>Negativicutes</taxon>
        <taxon>Acidaminococcales</taxon>
        <taxon>Acidaminococcaceae</taxon>
        <taxon>Phascolarctobacterium</taxon>
    </lineage>
</organism>
<dbReference type="EMBL" id="CBGL010000018">
    <property type="protein sequence ID" value="CDD09922.1"/>
    <property type="molecule type" value="Genomic_DNA"/>
</dbReference>
<dbReference type="HOGENOM" id="CLU_1833830_0_0_9"/>
<proteinExistence type="predicted"/>
<name>R6XUI0_9FIRM</name>
<reference evidence="1" key="1">
    <citation type="submission" date="2012-11" db="EMBL/GenBank/DDBJ databases">
        <title>Dependencies among metagenomic species, viruses, plasmids and units of genetic variation.</title>
        <authorList>
            <person name="Nielsen H.B."/>
            <person name="Almeida M."/>
            <person name="Juncker A.S."/>
            <person name="Rasmussen S."/>
            <person name="Li J."/>
            <person name="Sunagawa S."/>
            <person name="Plichta D."/>
            <person name="Gautier L."/>
            <person name="Le Chatelier E."/>
            <person name="Peletier E."/>
            <person name="Bonde I."/>
            <person name="Nielsen T."/>
            <person name="Manichanh C."/>
            <person name="Arumugam M."/>
            <person name="Batto J."/>
            <person name="Santos M.B.Q.D."/>
            <person name="Blom N."/>
            <person name="Borruel N."/>
            <person name="Burgdorf K.S."/>
            <person name="Boumezbeur F."/>
            <person name="Casellas F."/>
            <person name="Dore J."/>
            <person name="Guarner F."/>
            <person name="Hansen T."/>
            <person name="Hildebrand F."/>
            <person name="Kaas R.S."/>
            <person name="Kennedy S."/>
            <person name="Kristiansen K."/>
            <person name="Kultima J.R."/>
            <person name="Leonard P."/>
            <person name="Levenez F."/>
            <person name="Lund O."/>
            <person name="Moumen B."/>
            <person name="Le Paslier D."/>
            <person name="Pons N."/>
            <person name="Pedersen O."/>
            <person name="Prifti E."/>
            <person name="Qin J."/>
            <person name="Raes J."/>
            <person name="Tap J."/>
            <person name="Tims S."/>
            <person name="Ussery D.W."/>
            <person name="Yamada T."/>
            <person name="MetaHit consortium"/>
            <person name="Renault P."/>
            <person name="Sicheritz-Ponten T."/>
            <person name="Bork P."/>
            <person name="Wang J."/>
            <person name="Brunak S."/>
            <person name="Ehrlich S.D."/>
        </authorList>
    </citation>
    <scope>NUCLEOTIDE SEQUENCE [LARGE SCALE GENOMIC DNA]</scope>
</reference>
<sequence>MKGLLNIYIEKNTKDISILILHVTSIGFSRSIGSIIENIDIKSLKERVFRYLMLSLENYKYDKEEFADPFKKTKYKTWNRFFNMHYLIEVIYREELKEYEIAMPERDRTTKSFGNTVSGFEFKIKKEDFDSQFDGIIKKILDNLEKYQS</sequence>
<comment type="caution">
    <text evidence="1">The sequence shown here is derived from an EMBL/GenBank/DDBJ whole genome shotgun (WGS) entry which is preliminary data.</text>
</comment>
<gene>
    <name evidence="1" type="ORF">BN587_01720</name>
</gene>
<dbReference type="AlphaFoldDB" id="R6XUI0"/>
<protein>
    <submittedName>
        <fullName evidence="1">Uncharacterized protein</fullName>
    </submittedName>
</protein>